<dbReference type="GO" id="GO:0003700">
    <property type="term" value="F:DNA-binding transcription factor activity"/>
    <property type="evidence" value="ECO:0007669"/>
    <property type="project" value="InterPro"/>
</dbReference>
<comment type="caution">
    <text evidence="5">The sequence shown here is derived from an EMBL/GenBank/DDBJ whole genome shotgun (WGS) entry which is preliminary data.</text>
</comment>
<dbReference type="PANTHER" id="PTHR43280">
    <property type="entry name" value="ARAC-FAMILY TRANSCRIPTIONAL REGULATOR"/>
    <property type="match status" value="1"/>
</dbReference>
<dbReference type="SUPFAM" id="SSF51182">
    <property type="entry name" value="RmlC-like cupins"/>
    <property type="match status" value="1"/>
</dbReference>
<keyword evidence="1" id="KW-0805">Transcription regulation</keyword>
<dbReference type="RefSeq" id="WP_154419164.1">
    <property type="nucleotide sequence ID" value="NZ_VUNS01000014.1"/>
</dbReference>
<evidence type="ECO:0000256" key="1">
    <source>
        <dbReference type="ARBA" id="ARBA00023015"/>
    </source>
</evidence>
<feature type="domain" description="HTH araC/xylS-type" evidence="4">
    <location>
        <begin position="208"/>
        <end position="305"/>
    </location>
</feature>
<dbReference type="InterPro" id="IPR011051">
    <property type="entry name" value="RmlC_Cupin_sf"/>
</dbReference>
<dbReference type="GO" id="GO:0043565">
    <property type="term" value="F:sequence-specific DNA binding"/>
    <property type="evidence" value="ECO:0007669"/>
    <property type="project" value="InterPro"/>
</dbReference>
<dbReference type="InterPro" id="IPR018060">
    <property type="entry name" value="HTH_AraC"/>
</dbReference>
<dbReference type="SMART" id="SM00342">
    <property type="entry name" value="HTH_ARAC"/>
    <property type="match status" value="1"/>
</dbReference>
<dbReference type="Gene3D" id="1.10.10.60">
    <property type="entry name" value="Homeodomain-like"/>
    <property type="match status" value="2"/>
</dbReference>
<evidence type="ECO:0000256" key="3">
    <source>
        <dbReference type="ARBA" id="ARBA00023163"/>
    </source>
</evidence>
<evidence type="ECO:0000259" key="4">
    <source>
        <dbReference type="PROSITE" id="PS01124"/>
    </source>
</evidence>
<dbReference type="PROSITE" id="PS01124">
    <property type="entry name" value="HTH_ARAC_FAMILY_2"/>
    <property type="match status" value="1"/>
</dbReference>
<keyword evidence="3" id="KW-0804">Transcription</keyword>
<dbReference type="Proteomes" id="UP000435649">
    <property type="component" value="Unassembled WGS sequence"/>
</dbReference>
<evidence type="ECO:0000313" key="6">
    <source>
        <dbReference type="Proteomes" id="UP000435649"/>
    </source>
</evidence>
<dbReference type="SUPFAM" id="SSF46689">
    <property type="entry name" value="Homeodomain-like"/>
    <property type="match status" value="2"/>
</dbReference>
<evidence type="ECO:0000256" key="2">
    <source>
        <dbReference type="ARBA" id="ARBA00023125"/>
    </source>
</evidence>
<proteinExistence type="predicted"/>
<protein>
    <submittedName>
        <fullName evidence="5">Helix-turn-helix transcriptional regulator</fullName>
    </submittedName>
</protein>
<evidence type="ECO:0000313" key="5">
    <source>
        <dbReference type="EMBL" id="MST98026.1"/>
    </source>
</evidence>
<gene>
    <name evidence="5" type="ORF">FYJ85_13355</name>
</gene>
<dbReference type="PANTHER" id="PTHR43280:SF2">
    <property type="entry name" value="HTH-TYPE TRANSCRIPTIONAL REGULATOR EXSA"/>
    <property type="match status" value="1"/>
</dbReference>
<keyword evidence="6" id="KW-1185">Reference proteome</keyword>
<dbReference type="InterPro" id="IPR009057">
    <property type="entry name" value="Homeodomain-like_sf"/>
</dbReference>
<dbReference type="AlphaFoldDB" id="A0A844G3U2"/>
<reference evidence="5 6" key="1">
    <citation type="submission" date="2019-08" db="EMBL/GenBank/DDBJ databases">
        <title>In-depth cultivation of the pig gut microbiome towards novel bacterial diversity and tailored functional studies.</title>
        <authorList>
            <person name="Wylensek D."/>
            <person name="Hitch T.C.A."/>
            <person name="Clavel T."/>
        </authorList>
    </citation>
    <scope>NUCLEOTIDE SEQUENCE [LARGE SCALE GENOMIC DNA]</scope>
    <source>
        <strain evidence="5 6">BBE-744-WT-12</strain>
    </source>
</reference>
<sequence length="305" mass="35107">MPENMLKKMLFSLCSQGAQFHHPSLAKTGLPRGEDAAVSLSEDSSGFAVNIPGDRRFHPDPRGHQPYYPTERHPGHAEIVFPVHGVVDFQINGKWLPLEESRTHILLPNTSHTERHFRGLPYTLLWLTSLPSSLTLHRTEYSPDVGYRQSACRVVITPPTARSLWECGSQQNVDEPHYFSLLVQSLDYAVSMKPTEAGSVDYRNAVLTQIKQYLDENYRTPVSLNELAYMAHFSVIYLNSIFRRQYGISLYKYQTQLRMKEALRLLKEGLPPGETAKRTGFSDQRYFSRIFRRYYNVAPSQYPRH</sequence>
<organism evidence="5 6">
    <name type="scientific">Victivallis lenta</name>
    <dbReference type="NCBI Taxonomy" id="2606640"/>
    <lineage>
        <taxon>Bacteria</taxon>
        <taxon>Pseudomonadati</taxon>
        <taxon>Lentisphaerota</taxon>
        <taxon>Lentisphaeria</taxon>
        <taxon>Victivallales</taxon>
        <taxon>Victivallaceae</taxon>
        <taxon>Victivallis</taxon>
    </lineage>
</organism>
<keyword evidence="2" id="KW-0238">DNA-binding</keyword>
<dbReference type="EMBL" id="VUNS01000014">
    <property type="protein sequence ID" value="MST98026.1"/>
    <property type="molecule type" value="Genomic_DNA"/>
</dbReference>
<name>A0A844G3U2_9BACT</name>
<dbReference type="Pfam" id="PF12833">
    <property type="entry name" value="HTH_18"/>
    <property type="match status" value="1"/>
</dbReference>
<accession>A0A844G3U2</accession>